<dbReference type="InterPro" id="IPR032675">
    <property type="entry name" value="LRR_dom_sf"/>
</dbReference>
<keyword evidence="3" id="KW-1185">Reference proteome</keyword>
<dbReference type="SUPFAM" id="SSF81383">
    <property type="entry name" value="F-box domain"/>
    <property type="match status" value="1"/>
</dbReference>
<feature type="non-terminal residue" evidence="2">
    <location>
        <position position="447"/>
    </location>
</feature>
<dbReference type="InterPro" id="IPR001810">
    <property type="entry name" value="F-box_dom"/>
</dbReference>
<dbReference type="Pfam" id="PF12937">
    <property type="entry name" value="F-box-like"/>
    <property type="match status" value="1"/>
</dbReference>
<dbReference type="STRING" id="1314778.A0A5C3PME8"/>
<dbReference type="InterPro" id="IPR036047">
    <property type="entry name" value="F-box-like_dom_sf"/>
</dbReference>
<accession>A0A5C3PME8</accession>
<dbReference type="AlphaFoldDB" id="A0A5C3PME8"/>
<dbReference type="InParanoid" id="A0A5C3PME8"/>
<proteinExistence type="predicted"/>
<dbReference type="Gene3D" id="3.80.10.10">
    <property type="entry name" value="Ribonuclease Inhibitor"/>
    <property type="match status" value="1"/>
</dbReference>
<evidence type="ECO:0000313" key="3">
    <source>
        <dbReference type="Proteomes" id="UP000308197"/>
    </source>
</evidence>
<evidence type="ECO:0000259" key="1">
    <source>
        <dbReference type="PROSITE" id="PS50181"/>
    </source>
</evidence>
<gene>
    <name evidence="2" type="ORF">K466DRAFT_596944</name>
</gene>
<organism evidence="2 3">
    <name type="scientific">Polyporus arcularius HHB13444</name>
    <dbReference type="NCBI Taxonomy" id="1314778"/>
    <lineage>
        <taxon>Eukaryota</taxon>
        <taxon>Fungi</taxon>
        <taxon>Dikarya</taxon>
        <taxon>Basidiomycota</taxon>
        <taxon>Agaricomycotina</taxon>
        <taxon>Agaricomycetes</taxon>
        <taxon>Polyporales</taxon>
        <taxon>Polyporaceae</taxon>
        <taxon>Polyporus</taxon>
    </lineage>
</organism>
<sequence length="447" mass="50436">MTTGTHYGLNPSPHHGLSGEALSSVLPEIIKKPEISAANDAPNTCPNASFPVNRLPDELFVEVFLYVQTGDRFWPRLLVVCRRWRAVALMSARLWCRLDVGVRTPHARITASLENSGNLPLDVTLYRKVHVPAALKALTPHRARTRTLHLVEARRTESPDILAFLRASMPALQTLQVAFRPYIDESYRFNQWSEEDEPDEEAAFCFSPMPDQFPSLEELSLRAVELRAVSVSFPRITTLRLTDCIYTDVSLQTFLSMLSGLGELASLFIRRYRPIIGNSPRYNLPPTLQTLSLEDDIRWTHAYMAHLILPPNLNKLSVTKHAVPDVPEEGLLSVQPIYTCLPLELDRTVRAILRDVESVRLDLVDSYNWLSVVGTAGTRTVSLAAVAMTRCIMEPNPVHDLIVLFNEGSVTDLQIFGVGDRDEHQTTEDDWGLMLWHLWSLKRLALT</sequence>
<feature type="domain" description="F-box" evidence="1">
    <location>
        <begin position="49"/>
        <end position="98"/>
    </location>
</feature>
<dbReference type="EMBL" id="ML211045">
    <property type="protein sequence ID" value="TFK90482.1"/>
    <property type="molecule type" value="Genomic_DNA"/>
</dbReference>
<reference evidence="2 3" key="1">
    <citation type="journal article" date="2019" name="Nat. Ecol. Evol.">
        <title>Megaphylogeny resolves global patterns of mushroom evolution.</title>
        <authorList>
            <person name="Varga T."/>
            <person name="Krizsan K."/>
            <person name="Foldi C."/>
            <person name="Dima B."/>
            <person name="Sanchez-Garcia M."/>
            <person name="Sanchez-Ramirez S."/>
            <person name="Szollosi G.J."/>
            <person name="Szarkandi J.G."/>
            <person name="Papp V."/>
            <person name="Albert L."/>
            <person name="Andreopoulos W."/>
            <person name="Angelini C."/>
            <person name="Antonin V."/>
            <person name="Barry K.W."/>
            <person name="Bougher N.L."/>
            <person name="Buchanan P."/>
            <person name="Buyck B."/>
            <person name="Bense V."/>
            <person name="Catcheside P."/>
            <person name="Chovatia M."/>
            <person name="Cooper J."/>
            <person name="Damon W."/>
            <person name="Desjardin D."/>
            <person name="Finy P."/>
            <person name="Geml J."/>
            <person name="Haridas S."/>
            <person name="Hughes K."/>
            <person name="Justo A."/>
            <person name="Karasinski D."/>
            <person name="Kautmanova I."/>
            <person name="Kiss B."/>
            <person name="Kocsube S."/>
            <person name="Kotiranta H."/>
            <person name="LaButti K.M."/>
            <person name="Lechner B.E."/>
            <person name="Liimatainen K."/>
            <person name="Lipzen A."/>
            <person name="Lukacs Z."/>
            <person name="Mihaltcheva S."/>
            <person name="Morgado L.N."/>
            <person name="Niskanen T."/>
            <person name="Noordeloos M.E."/>
            <person name="Ohm R.A."/>
            <person name="Ortiz-Santana B."/>
            <person name="Ovrebo C."/>
            <person name="Racz N."/>
            <person name="Riley R."/>
            <person name="Savchenko A."/>
            <person name="Shiryaev A."/>
            <person name="Soop K."/>
            <person name="Spirin V."/>
            <person name="Szebenyi C."/>
            <person name="Tomsovsky M."/>
            <person name="Tulloss R.E."/>
            <person name="Uehling J."/>
            <person name="Grigoriev I.V."/>
            <person name="Vagvolgyi C."/>
            <person name="Papp T."/>
            <person name="Martin F.M."/>
            <person name="Miettinen O."/>
            <person name="Hibbett D.S."/>
            <person name="Nagy L.G."/>
        </authorList>
    </citation>
    <scope>NUCLEOTIDE SEQUENCE [LARGE SCALE GENOMIC DNA]</scope>
    <source>
        <strain evidence="2 3">HHB13444</strain>
    </source>
</reference>
<dbReference type="PROSITE" id="PS50181">
    <property type="entry name" value="FBOX"/>
    <property type="match status" value="1"/>
</dbReference>
<name>A0A5C3PME8_9APHY</name>
<protein>
    <recommendedName>
        <fullName evidence="1">F-box domain-containing protein</fullName>
    </recommendedName>
</protein>
<evidence type="ECO:0000313" key="2">
    <source>
        <dbReference type="EMBL" id="TFK90482.1"/>
    </source>
</evidence>
<dbReference type="Proteomes" id="UP000308197">
    <property type="component" value="Unassembled WGS sequence"/>
</dbReference>
<dbReference type="Gene3D" id="1.20.1280.50">
    <property type="match status" value="1"/>
</dbReference>
<dbReference type="SUPFAM" id="SSF52047">
    <property type="entry name" value="RNI-like"/>
    <property type="match status" value="1"/>
</dbReference>